<dbReference type="InterPro" id="IPR015422">
    <property type="entry name" value="PyrdxlP-dep_Trfase_small"/>
</dbReference>
<evidence type="ECO:0000259" key="6">
    <source>
        <dbReference type="Pfam" id="PF00155"/>
    </source>
</evidence>
<dbReference type="HOGENOM" id="CLU_017584_15_0_0"/>
<name>E8U7I5_DEIML</name>
<dbReference type="EC" id="4.4.1.13" evidence="2"/>
<organism evidence="7 8">
    <name type="scientific">Deinococcus maricopensis (strain DSM 21211 / LMG 22137 / NRRL B-23946 / LB-34)</name>
    <dbReference type="NCBI Taxonomy" id="709986"/>
    <lineage>
        <taxon>Bacteria</taxon>
        <taxon>Thermotogati</taxon>
        <taxon>Deinococcota</taxon>
        <taxon>Deinococci</taxon>
        <taxon>Deinococcales</taxon>
        <taxon>Deinococcaceae</taxon>
        <taxon>Deinococcus</taxon>
    </lineage>
</organism>
<evidence type="ECO:0000256" key="3">
    <source>
        <dbReference type="ARBA" id="ARBA00022898"/>
    </source>
</evidence>
<dbReference type="Proteomes" id="UP000008635">
    <property type="component" value="Chromosome"/>
</dbReference>
<reference evidence="7 8" key="1">
    <citation type="journal article" date="2011" name="Stand. Genomic Sci.">
        <title>Complete genome sequence of Deinococcus maricopensis type strain (LB-34).</title>
        <authorList>
            <person name="Pukall R."/>
            <person name="Zeytun A."/>
            <person name="Lucas S."/>
            <person name="Lapidus A."/>
            <person name="Hammon N."/>
            <person name="Deshpande S."/>
            <person name="Nolan M."/>
            <person name="Cheng J.F."/>
            <person name="Pitluck S."/>
            <person name="Liolios K."/>
            <person name="Pagani I."/>
            <person name="Mikhailova N."/>
            <person name="Ivanova N."/>
            <person name="Mavromatis K."/>
            <person name="Pati A."/>
            <person name="Tapia R."/>
            <person name="Han C."/>
            <person name="Goodwin L."/>
            <person name="Chen A."/>
            <person name="Palaniappan K."/>
            <person name="Land M."/>
            <person name="Hauser L."/>
            <person name="Chang Y.J."/>
            <person name="Jeffries C.D."/>
            <person name="Brambilla E.M."/>
            <person name="Rohde M."/>
            <person name="Goker M."/>
            <person name="Detter J.C."/>
            <person name="Woyke T."/>
            <person name="Bristow J."/>
            <person name="Eisen J.A."/>
            <person name="Markowitz V."/>
            <person name="Hugenholtz P."/>
            <person name="Kyrpides N.C."/>
            <person name="Klenk H.P."/>
        </authorList>
    </citation>
    <scope>NUCLEOTIDE SEQUENCE [LARGE SCALE GENOMIC DNA]</scope>
    <source>
        <strain evidence="8">DSM 21211 / LMG 22137 / NRRL B-23946 / LB-34</strain>
    </source>
</reference>
<dbReference type="eggNOG" id="COG1168">
    <property type="taxonomic scope" value="Bacteria"/>
</dbReference>
<dbReference type="AlphaFoldDB" id="E8U7I5"/>
<keyword evidence="3" id="KW-0663">Pyridoxal phosphate</keyword>
<dbReference type="KEGG" id="dmr:Deima_1374"/>
<dbReference type="SUPFAM" id="SSF53383">
    <property type="entry name" value="PLP-dependent transferases"/>
    <property type="match status" value="1"/>
</dbReference>
<dbReference type="Gene3D" id="3.90.1150.10">
    <property type="entry name" value="Aspartate Aminotransferase, domain 1"/>
    <property type="match status" value="1"/>
</dbReference>
<sequence length="384" mass="41741">MTHAPLDALTPDDLRHADSYKWTKYPEGVLPLWVADMDFPVAPGITRALTERLSRGLGYHQLHGDAPLMARLHAKLRGQGLTDLPDEGWVHFLPGVVPGLYAAVRALTSAGDDVITMTPIYPPFLSAITDQGRTVREAPLQVTADGWRIDWAALDAAVTPATRLLMLCNPHNPTGRVWTADELTRLADFAAQHRLWVVTDELHADLTLDGTFTPFAAVRDDLRERTITLTGPCKAYNTAGLGIGAAVSHNPALIARLARAGQGLMGHPSALSVTMWRAALEEDGTWLAGVLAYLRGNRDFVADFLRERLPQVHFHAPEATYLAWLDLRATGHGAGIAEHLLAYGLALNDGATFGAAYAGYARLNFATSRAILTEALTRLERALT</sequence>
<dbReference type="NCBIfam" id="TIGR04350">
    <property type="entry name" value="C_S_lyase_PatB"/>
    <property type="match status" value="1"/>
</dbReference>
<dbReference type="PANTHER" id="PTHR43525:SF1">
    <property type="entry name" value="PROTEIN MALY"/>
    <property type="match status" value="1"/>
</dbReference>
<protein>
    <recommendedName>
        <fullName evidence="2">cysteine-S-conjugate beta-lyase</fullName>
        <ecNumber evidence="2">4.4.1.13</ecNumber>
    </recommendedName>
</protein>
<accession>E8U7I5</accession>
<gene>
    <name evidence="7" type="ordered locus">Deima_1374</name>
</gene>
<dbReference type="InterPro" id="IPR015421">
    <property type="entry name" value="PyrdxlP-dep_Trfase_major"/>
</dbReference>
<keyword evidence="8" id="KW-1185">Reference proteome</keyword>
<keyword evidence="4 7" id="KW-0456">Lyase</keyword>
<comment type="cofactor">
    <cofactor evidence="1">
        <name>pyridoxal 5'-phosphate</name>
        <dbReference type="ChEBI" id="CHEBI:597326"/>
    </cofactor>
</comment>
<feature type="domain" description="Aminotransferase class I/classII large" evidence="6">
    <location>
        <begin position="57"/>
        <end position="379"/>
    </location>
</feature>
<dbReference type="RefSeq" id="WP_013556529.1">
    <property type="nucleotide sequence ID" value="NC_014958.1"/>
</dbReference>
<reference evidence="8" key="2">
    <citation type="submission" date="2011-01" db="EMBL/GenBank/DDBJ databases">
        <title>The complete genome of Deinococcus maricopensis DSM 21211.</title>
        <authorList>
            <consortium name="US DOE Joint Genome Institute (JGI-PGF)"/>
            <person name="Lucas S."/>
            <person name="Copeland A."/>
            <person name="Lapidus A."/>
            <person name="Goodwin L."/>
            <person name="Pitluck S."/>
            <person name="Kyrpides N."/>
            <person name="Mavromatis K."/>
            <person name="Pagani I."/>
            <person name="Ivanova N."/>
            <person name="Ovchinnikova G."/>
            <person name="Zeytun A."/>
            <person name="Detter J.C."/>
            <person name="Han C."/>
            <person name="Land M."/>
            <person name="Hauser L."/>
            <person name="Markowitz V."/>
            <person name="Cheng J.-F."/>
            <person name="Hugenholtz P."/>
            <person name="Woyke T."/>
            <person name="Wu D."/>
            <person name="Pukall R."/>
            <person name="Gehrich-Schroeter G."/>
            <person name="Brambilla E."/>
            <person name="Klenk H.-P."/>
            <person name="Eisen J.A."/>
        </authorList>
    </citation>
    <scope>NUCLEOTIDE SEQUENCE [LARGE SCALE GENOMIC DNA]</scope>
    <source>
        <strain evidence="8">DSM 21211 / LMG 22137 / NRRL B-23946 / LB-34</strain>
    </source>
</reference>
<dbReference type="InterPro" id="IPR004839">
    <property type="entry name" value="Aminotransferase_I/II_large"/>
</dbReference>
<evidence type="ECO:0000256" key="5">
    <source>
        <dbReference type="ARBA" id="ARBA00037974"/>
    </source>
</evidence>
<evidence type="ECO:0000313" key="8">
    <source>
        <dbReference type="Proteomes" id="UP000008635"/>
    </source>
</evidence>
<dbReference type="EMBL" id="CP002454">
    <property type="protein sequence ID" value="ADV67024.1"/>
    <property type="molecule type" value="Genomic_DNA"/>
</dbReference>
<dbReference type="GO" id="GO:0047804">
    <property type="term" value="F:cysteine-S-conjugate beta-lyase activity"/>
    <property type="evidence" value="ECO:0007669"/>
    <property type="project" value="UniProtKB-EC"/>
</dbReference>
<evidence type="ECO:0000313" key="7">
    <source>
        <dbReference type="EMBL" id="ADV67024.1"/>
    </source>
</evidence>
<dbReference type="InterPro" id="IPR051798">
    <property type="entry name" value="Class-II_PLP-Dep_Aminotrans"/>
</dbReference>
<evidence type="ECO:0000256" key="1">
    <source>
        <dbReference type="ARBA" id="ARBA00001933"/>
    </source>
</evidence>
<evidence type="ECO:0000256" key="2">
    <source>
        <dbReference type="ARBA" id="ARBA00012224"/>
    </source>
</evidence>
<dbReference type="CDD" id="cd00609">
    <property type="entry name" value="AAT_like"/>
    <property type="match status" value="1"/>
</dbReference>
<proteinExistence type="inferred from homology"/>
<dbReference type="Pfam" id="PF00155">
    <property type="entry name" value="Aminotran_1_2"/>
    <property type="match status" value="1"/>
</dbReference>
<dbReference type="GO" id="GO:0030170">
    <property type="term" value="F:pyridoxal phosphate binding"/>
    <property type="evidence" value="ECO:0007669"/>
    <property type="project" value="InterPro"/>
</dbReference>
<dbReference type="STRING" id="709986.Deima_1374"/>
<dbReference type="OrthoDB" id="9802872at2"/>
<dbReference type="Gene3D" id="3.40.640.10">
    <property type="entry name" value="Type I PLP-dependent aspartate aminotransferase-like (Major domain)"/>
    <property type="match status" value="1"/>
</dbReference>
<comment type="similarity">
    <text evidence="5">Belongs to the class-II pyridoxal-phosphate-dependent aminotransferase family. MalY/PatB cystathionine beta-lyase subfamily.</text>
</comment>
<dbReference type="InterPro" id="IPR027619">
    <property type="entry name" value="C-S_lyase_PatB-like"/>
</dbReference>
<evidence type="ECO:0000256" key="4">
    <source>
        <dbReference type="ARBA" id="ARBA00023239"/>
    </source>
</evidence>
<dbReference type="InterPro" id="IPR015424">
    <property type="entry name" value="PyrdxlP-dep_Trfase"/>
</dbReference>
<dbReference type="PANTHER" id="PTHR43525">
    <property type="entry name" value="PROTEIN MALY"/>
    <property type="match status" value="1"/>
</dbReference>